<dbReference type="EC" id="3.4.-.-" evidence="7"/>
<feature type="domain" description="Peptidase M28" evidence="8">
    <location>
        <begin position="782"/>
        <end position="960"/>
    </location>
</feature>
<dbReference type="PANTHER" id="PTHR12147">
    <property type="entry name" value="METALLOPEPTIDASE M28 FAMILY MEMBER"/>
    <property type="match status" value="1"/>
</dbReference>
<comment type="similarity">
    <text evidence="2">Belongs to the peptidase M28 family. M28B subfamily.</text>
</comment>
<evidence type="ECO:0000256" key="1">
    <source>
        <dbReference type="ARBA" id="ARBA00001947"/>
    </source>
</evidence>
<dbReference type="AlphaFoldDB" id="A0A9W8J2K1"/>
<keyword evidence="4 7" id="KW-0479">Metal-binding</keyword>
<evidence type="ECO:0000256" key="4">
    <source>
        <dbReference type="ARBA" id="ARBA00022723"/>
    </source>
</evidence>
<dbReference type="InterPro" id="IPR045175">
    <property type="entry name" value="M28_fam"/>
</dbReference>
<protein>
    <recommendedName>
        <fullName evidence="7">Peptide hydrolase</fullName>
        <ecNumber evidence="7">3.4.-.-</ecNumber>
    </recommendedName>
</protein>
<comment type="cofactor">
    <cofactor evidence="1">
        <name>Zn(2+)</name>
        <dbReference type="ChEBI" id="CHEBI:29105"/>
    </cofactor>
</comment>
<evidence type="ECO:0000313" key="9">
    <source>
        <dbReference type="EMBL" id="KAJ2927896.1"/>
    </source>
</evidence>
<dbReference type="EMBL" id="JANBPK010000952">
    <property type="protein sequence ID" value="KAJ2927896.1"/>
    <property type="molecule type" value="Genomic_DNA"/>
</dbReference>
<keyword evidence="5 7" id="KW-0378">Hydrolase</keyword>
<dbReference type="GO" id="GO:0046872">
    <property type="term" value="F:metal ion binding"/>
    <property type="evidence" value="ECO:0007669"/>
    <property type="project" value="UniProtKB-KW"/>
</dbReference>
<evidence type="ECO:0000259" key="8">
    <source>
        <dbReference type="Pfam" id="PF04389"/>
    </source>
</evidence>
<dbReference type="SUPFAM" id="SSF53187">
    <property type="entry name" value="Zn-dependent exopeptidases"/>
    <property type="match status" value="2"/>
</dbReference>
<dbReference type="InterPro" id="IPR007484">
    <property type="entry name" value="Peptidase_M28"/>
</dbReference>
<dbReference type="GO" id="GO:0006508">
    <property type="term" value="P:proteolysis"/>
    <property type="evidence" value="ECO:0007669"/>
    <property type="project" value="UniProtKB-KW"/>
</dbReference>
<keyword evidence="6 7" id="KW-0862">Zinc</keyword>
<evidence type="ECO:0000256" key="3">
    <source>
        <dbReference type="ARBA" id="ARBA00022670"/>
    </source>
</evidence>
<dbReference type="GO" id="GO:0008235">
    <property type="term" value="F:metalloexopeptidase activity"/>
    <property type="evidence" value="ECO:0007669"/>
    <property type="project" value="InterPro"/>
</dbReference>
<dbReference type="OrthoDB" id="10013407at2759"/>
<reference evidence="9" key="1">
    <citation type="submission" date="2022-06" db="EMBL/GenBank/DDBJ databases">
        <title>Genome Sequence of Candolleomyces eurysporus.</title>
        <authorList>
            <person name="Buettner E."/>
        </authorList>
    </citation>
    <scope>NUCLEOTIDE SEQUENCE</scope>
    <source>
        <strain evidence="9">VTCC 930004</strain>
    </source>
</reference>
<evidence type="ECO:0000256" key="5">
    <source>
        <dbReference type="ARBA" id="ARBA00022801"/>
    </source>
</evidence>
<feature type="signal peptide" evidence="7">
    <location>
        <begin position="1"/>
        <end position="21"/>
    </location>
</feature>
<keyword evidence="3 7" id="KW-0645">Protease</keyword>
<organism evidence="9 10">
    <name type="scientific">Candolleomyces eurysporus</name>
    <dbReference type="NCBI Taxonomy" id="2828524"/>
    <lineage>
        <taxon>Eukaryota</taxon>
        <taxon>Fungi</taxon>
        <taxon>Dikarya</taxon>
        <taxon>Basidiomycota</taxon>
        <taxon>Agaricomycotina</taxon>
        <taxon>Agaricomycetes</taxon>
        <taxon>Agaricomycetidae</taxon>
        <taxon>Agaricales</taxon>
        <taxon>Agaricineae</taxon>
        <taxon>Psathyrellaceae</taxon>
        <taxon>Candolleomyces</taxon>
    </lineage>
</organism>
<feature type="non-terminal residue" evidence="9">
    <location>
        <position position="1"/>
    </location>
</feature>
<keyword evidence="7" id="KW-0732">Signal</keyword>
<dbReference type="Pfam" id="PF04389">
    <property type="entry name" value="Peptidase_M28"/>
    <property type="match status" value="2"/>
</dbReference>
<dbReference type="Proteomes" id="UP001140091">
    <property type="component" value="Unassembled WGS sequence"/>
</dbReference>
<feature type="domain" description="Peptidase M28" evidence="8">
    <location>
        <begin position="264"/>
        <end position="446"/>
    </location>
</feature>
<keyword evidence="10" id="KW-1185">Reference proteome</keyword>
<proteinExistence type="inferred from homology"/>
<name>A0A9W8J2K1_9AGAR</name>
<evidence type="ECO:0000313" key="10">
    <source>
        <dbReference type="Proteomes" id="UP001140091"/>
    </source>
</evidence>
<comment type="caution">
    <text evidence="9">The sequence shown here is derived from an EMBL/GenBank/DDBJ whole genome shotgun (WGS) entry which is preliminary data.</text>
</comment>
<sequence length="1013" mass="110050">MPTIQAAAGLGLLLLAPLNSTVFLESPCLSQNFLGHYRNGETTSSLFRLDTPDCVQVASNSYLPQEPSMLLTAPSSEKRLVWIEHESVDPSLLRSTRQGPLLDDVLDALSTRNPGETQQTFSTSESPALPILYRTDTSVLVALPEEEAFTIDTRLPRFWKSTIVPESPSTYRVVSDDNVERVRRVLSDLKFSPVVASVVNNISIPHIQNDIRFLTGEDGKSGIVSRHSFSPGARTAANWIKDRIEETGAKCRLENFRPGFAPNVICRYAAIVDTNDTIILSGHYDSRGSFGSVRAPGGNDDGSGTTGILSIARTIARKRIRFHTNLELVTFAGEEQGLLGSDAYARQLRAQDASIVLMIQADMTAYRAPDEPLQLGLPERIGTPEATALVGNISALYSPELTVGYSSACCSDHQSFITQGFPATQVFERAGPIADPMYHNSAKESDMMSINFMQLPRFSTPGILMVIRETGAMRPPSSLSNGARRLERTTELGTGGCVQIPVVTSLLIAQVEYPGLLKTMPTIQTAAGLGLLLLAPLNSTLFLESPCLSQSFLGHYRNGETTSSLFRLDTPDCVQVASSSYLSQEPSMLLTAPSSEKRLVWIEHESVDLSLLRSTHQGPLLDDVLGALSARNPDETQQTLSTSESPGSLVLYRTDTSVLVALPEEEAFTIDTRLPRFWKSTIVPESPSAYRVVSDDNVERVRRVLSELKFSPAVASVVNNISIPHIQNDIRFLTGEDGNSGVVSRHSISPGARTAANWIKDRIEETGAKCRLENFRPGFAPNVICRYASVVDTSDTIILSSHYDSRGSLFSVRAPGGNDDGSGTTGILSIARTIARKRIRFHTNLELVTFAGEEQGLLGSDAYAKQLRAQDASIVLMIQADMTAYRAPDEPLQLGLPERIGTPEVTALVRNISALYSPELTVGYSSACCSDHQSFITQGFPATQVFERAGPIADPMYHNSGKAVVLSPPLCAKELSGDLSERVGYDVNQLYAIAKVQFATALHVAGFEIADSE</sequence>
<evidence type="ECO:0000256" key="7">
    <source>
        <dbReference type="RuleBase" id="RU361240"/>
    </source>
</evidence>
<evidence type="ECO:0000256" key="6">
    <source>
        <dbReference type="ARBA" id="ARBA00022833"/>
    </source>
</evidence>
<gene>
    <name evidence="9" type="ORF">H1R20_g9213</name>
</gene>
<accession>A0A9W8J2K1</accession>
<feature type="chain" id="PRO_5041020155" description="Peptide hydrolase" evidence="7">
    <location>
        <begin position="22"/>
        <end position="1013"/>
    </location>
</feature>
<dbReference type="Gene3D" id="3.40.630.10">
    <property type="entry name" value="Zn peptidases"/>
    <property type="match status" value="2"/>
</dbReference>
<dbReference type="PANTHER" id="PTHR12147:SF26">
    <property type="entry name" value="PEPTIDASE M28 DOMAIN-CONTAINING PROTEIN"/>
    <property type="match status" value="1"/>
</dbReference>
<evidence type="ECO:0000256" key="2">
    <source>
        <dbReference type="ARBA" id="ARBA00005634"/>
    </source>
</evidence>